<organism evidence="2 3">
    <name type="scientific">Allorhizobium borbori</name>
    <dbReference type="NCBI Taxonomy" id="485907"/>
    <lineage>
        <taxon>Bacteria</taxon>
        <taxon>Pseudomonadati</taxon>
        <taxon>Pseudomonadota</taxon>
        <taxon>Alphaproteobacteria</taxon>
        <taxon>Hyphomicrobiales</taxon>
        <taxon>Rhizobiaceae</taxon>
        <taxon>Rhizobium/Agrobacterium group</taxon>
        <taxon>Allorhizobium</taxon>
    </lineage>
</organism>
<dbReference type="Proteomes" id="UP000584824">
    <property type="component" value="Unassembled WGS sequence"/>
</dbReference>
<gene>
    <name evidence="2" type="ORF">GGQ66_002255</name>
</gene>
<name>A0A7W6P1E4_9HYPH</name>
<keyword evidence="1" id="KW-0732">Signal</keyword>
<comment type="caution">
    <text evidence="2">The sequence shown here is derived from an EMBL/GenBank/DDBJ whole genome shotgun (WGS) entry which is preliminary data.</text>
</comment>
<dbReference type="RefSeq" id="WP_183792464.1">
    <property type="nucleotide sequence ID" value="NZ_JACIDU010000008.1"/>
</dbReference>
<feature type="chain" id="PRO_5030760068" evidence="1">
    <location>
        <begin position="23"/>
        <end position="131"/>
    </location>
</feature>
<evidence type="ECO:0000313" key="3">
    <source>
        <dbReference type="Proteomes" id="UP000584824"/>
    </source>
</evidence>
<proteinExistence type="predicted"/>
<feature type="signal peptide" evidence="1">
    <location>
        <begin position="1"/>
        <end position="22"/>
    </location>
</feature>
<dbReference type="EMBL" id="JACIDU010000008">
    <property type="protein sequence ID" value="MBB4103687.1"/>
    <property type="molecule type" value="Genomic_DNA"/>
</dbReference>
<evidence type="ECO:0000313" key="2">
    <source>
        <dbReference type="EMBL" id="MBB4103687.1"/>
    </source>
</evidence>
<dbReference type="AlphaFoldDB" id="A0A7W6P1E4"/>
<evidence type="ECO:0000256" key="1">
    <source>
        <dbReference type="SAM" id="SignalP"/>
    </source>
</evidence>
<protein>
    <submittedName>
        <fullName evidence="2">Uncharacterized protein</fullName>
    </submittedName>
</protein>
<sequence>MRLKSVLLLAVTAALTATFAHAEQLGGPEIRNLITGKTVRLSTPLGISLPLRYGSNGVVAGDISGFSMASMFAPKEEGRWWIDKDRLCQKWPSWYKGRTFCFTISQLDANRISWLRDDGATGTAVIAGRTP</sequence>
<reference evidence="2 3" key="1">
    <citation type="submission" date="2020-08" db="EMBL/GenBank/DDBJ databases">
        <title>Genomic Encyclopedia of Type Strains, Phase IV (KMG-IV): sequencing the most valuable type-strain genomes for metagenomic binning, comparative biology and taxonomic classification.</title>
        <authorList>
            <person name="Goeker M."/>
        </authorList>
    </citation>
    <scope>NUCLEOTIDE SEQUENCE [LARGE SCALE GENOMIC DNA]</scope>
    <source>
        <strain evidence="2 3">DSM 26385</strain>
    </source>
</reference>
<accession>A0A7W6P1E4</accession>
<keyword evidence="3" id="KW-1185">Reference proteome</keyword>